<comment type="caution">
    <text evidence="6">The sequence shown here is derived from an EMBL/GenBank/DDBJ whole genome shotgun (WGS) entry which is preliminary data.</text>
</comment>
<feature type="domain" description="6-phosphofructo-2-kinase" evidence="4">
    <location>
        <begin position="537"/>
        <end position="750"/>
    </location>
</feature>
<dbReference type="FunFam" id="3.40.50.1240:FF:000006">
    <property type="entry name" value="6-phosphofructo-2-kinase/fructose-2, 6-bisphosphatase"/>
    <property type="match status" value="1"/>
</dbReference>
<gene>
    <name evidence="6" type="ORF">Naga_100015g63</name>
</gene>
<dbReference type="GO" id="GO:0004331">
    <property type="term" value="F:fructose-2,6-bisphosphate 2-phosphatase activity"/>
    <property type="evidence" value="ECO:0007669"/>
    <property type="project" value="TreeGrafter"/>
</dbReference>
<dbReference type="SUPFAM" id="SSF53254">
    <property type="entry name" value="Phosphoglycerate mutase-like"/>
    <property type="match status" value="1"/>
</dbReference>
<dbReference type="InterPro" id="IPR013079">
    <property type="entry name" value="6Phosfructo_kin"/>
</dbReference>
<proteinExistence type="predicted"/>
<dbReference type="InterPro" id="IPR013783">
    <property type="entry name" value="Ig-like_fold"/>
</dbReference>
<dbReference type="EMBL" id="AZIL01000430">
    <property type="protein sequence ID" value="EWM27598.1"/>
    <property type="molecule type" value="Genomic_DNA"/>
</dbReference>
<organism evidence="6 7">
    <name type="scientific">Nannochloropsis gaditana</name>
    <dbReference type="NCBI Taxonomy" id="72520"/>
    <lineage>
        <taxon>Eukaryota</taxon>
        <taxon>Sar</taxon>
        <taxon>Stramenopiles</taxon>
        <taxon>Ochrophyta</taxon>
        <taxon>Eustigmatophyceae</taxon>
        <taxon>Eustigmatales</taxon>
        <taxon>Monodopsidaceae</taxon>
        <taxon>Nannochloropsis</taxon>
    </lineage>
</organism>
<dbReference type="OrthoDB" id="267323at2759"/>
<protein>
    <submittedName>
        <fullName evidence="6">6-phosphofructo-2-kinase fructose--bisphosphatase short form</fullName>
    </submittedName>
</protein>
<dbReference type="Pfam" id="PF01591">
    <property type="entry name" value="6PF2K"/>
    <property type="match status" value="1"/>
</dbReference>
<dbReference type="GO" id="GO:0006003">
    <property type="term" value="P:fructose 2,6-bisphosphate metabolic process"/>
    <property type="evidence" value="ECO:0007669"/>
    <property type="project" value="InterPro"/>
</dbReference>
<dbReference type="PANTHER" id="PTHR10606">
    <property type="entry name" value="6-PHOSPHOFRUCTO-2-KINASE/FRUCTOSE-2,6-BISPHOSPHATASE"/>
    <property type="match status" value="1"/>
</dbReference>
<evidence type="ECO:0000256" key="1">
    <source>
        <dbReference type="ARBA" id="ARBA00022741"/>
    </source>
</evidence>
<dbReference type="FunFam" id="3.40.50.300:FF:000644">
    <property type="entry name" value="GpmB, Fructose-2,6-bisphosphatase"/>
    <property type="match status" value="1"/>
</dbReference>
<dbReference type="GO" id="GO:0006000">
    <property type="term" value="P:fructose metabolic process"/>
    <property type="evidence" value="ECO:0007669"/>
    <property type="project" value="InterPro"/>
</dbReference>
<feature type="region of interest" description="Disordered" evidence="3">
    <location>
        <begin position="413"/>
        <end position="433"/>
    </location>
</feature>
<feature type="compositionally biased region" description="Acidic residues" evidence="3">
    <location>
        <begin position="206"/>
        <end position="224"/>
    </location>
</feature>
<evidence type="ECO:0000256" key="3">
    <source>
        <dbReference type="SAM" id="MobiDB-lite"/>
    </source>
</evidence>
<feature type="compositionally biased region" description="Basic residues" evidence="3">
    <location>
        <begin position="229"/>
        <end position="239"/>
    </location>
</feature>
<dbReference type="AlphaFoldDB" id="W7TVS4"/>
<dbReference type="InterPro" id="IPR027417">
    <property type="entry name" value="P-loop_NTPase"/>
</dbReference>
<dbReference type="CDD" id="cd02859">
    <property type="entry name" value="E_set_AMPKbeta_like_N"/>
    <property type="match status" value="1"/>
</dbReference>
<dbReference type="GO" id="GO:0005829">
    <property type="term" value="C:cytosol"/>
    <property type="evidence" value="ECO:0007669"/>
    <property type="project" value="TreeGrafter"/>
</dbReference>
<dbReference type="Pfam" id="PF00300">
    <property type="entry name" value="His_Phos_1"/>
    <property type="match status" value="1"/>
</dbReference>
<evidence type="ECO:0000313" key="6">
    <source>
        <dbReference type="EMBL" id="EWM27598.1"/>
    </source>
</evidence>
<dbReference type="SMART" id="SM00855">
    <property type="entry name" value="PGAM"/>
    <property type="match status" value="1"/>
</dbReference>
<accession>W7TVS4</accession>
<dbReference type="InterPro" id="IPR029033">
    <property type="entry name" value="His_PPase_superfam"/>
</dbReference>
<evidence type="ECO:0000259" key="5">
    <source>
        <dbReference type="Pfam" id="PF16561"/>
    </source>
</evidence>
<dbReference type="SUPFAM" id="SSF52540">
    <property type="entry name" value="P-loop containing nucleoside triphosphate hydrolases"/>
    <property type="match status" value="1"/>
</dbReference>
<dbReference type="InterPro" id="IPR014756">
    <property type="entry name" value="Ig_E-set"/>
</dbReference>
<dbReference type="SUPFAM" id="SSF81296">
    <property type="entry name" value="E set domains"/>
    <property type="match status" value="1"/>
</dbReference>
<dbReference type="Gene3D" id="2.60.40.10">
    <property type="entry name" value="Immunoglobulins"/>
    <property type="match status" value="1"/>
</dbReference>
<dbReference type="Pfam" id="PF16561">
    <property type="entry name" value="AMPK1_CBM"/>
    <property type="match status" value="1"/>
</dbReference>
<keyword evidence="2" id="KW-0067">ATP-binding</keyword>
<reference evidence="6 7" key="1">
    <citation type="journal article" date="2014" name="Mol. Plant">
        <title>Chromosome Scale Genome Assembly and Transcriptome Profiling of Nannochloropsis gaditana in Nitrogen Depletion.</title>
        <authorList>
            <person name="Corteggiani Carpinelli E."/>
            <person name="Telatin A."/>
            <person name="Vitulo N."/>
            <person name="Forcato C."/>
            <person name="D'Angelo M."/>
            <person name="Schiavon R."/>
            <person name="Vezzi A."/>
            <person name="Giacometti G.M."/>
            <person name="Morosinotto T."/>
            <person name="Valle G."/>
        </authorList>
    </citation>
    <scope>NUCLEOTIDE SEQUENCE [LARGE SCALE GENOMIC DNA]</scope>
    <source>
        <strain evidence="6 7">B-31</strain>
    </source>
</reference>
<evidence type="ECO:0000256" key="2">
    <source>
        <dbReference type="ARBA" id="ARBA00022840"/>
    </source>
</evidence>
<keyword evidence="1" id="KW-0547">Nucleotide-binding</keyword>
<dbReference type="InterPro" id="IPR013078">
    <property type="entry name" value="His_Pase_superF_clade-1"/>
</dbReference>
<dbReference type="PRINTS" id="PR00991">
    <property type="entry name" value="6PFRUCTKNASE"/>
</dbReference>
<keyword evidence="7" id="KW-1185">Reference proteome</keyword>
<evidence type="ECO:0000313" key="7">
    <source>
        <dbReference type="Proteomes" id="UP000019335"/>
    </source>
</evidence>
<dbReference type="CDD" id="cd07067">
    <property type="entry name" value="HP_PGM_like"/>
    <property type="match status" value="1"/>
</dbReference>
<dbReference type="PANTHER" id="PTHR10606:SF44">
    <property type="entry name" value="6-PHOSPHOFRUCTO 2-KINASE_FRUCTOSE 2,6-BISPHOSPHATASE LONG FORM"/>
    <property type="match status" value="1"/>
</dbReference>
<name>W7TVS4_9STRA</name>
<dbReference type="GO" id="GO:0005524">
    <property type="term" value="F:ATP binding"/>
    <property type="evidence" value="ECO:0007669"/>
    <property type="project" value="UniProtKB-KW"/>
</dbReference>
<feature type="region of interest" description="Disordered" evidence="3">
    <location>
        <begin position="201"/>
        <end position="256"/>
    </location>
</feature>
<dbReference type="InterPro" id="IPR003094">
    <property type="entry name" value="6Pfruct_kin"/>
</dbReference>
<dbReference type="Gene3D" id="3.40.50.1240">
    <property type="entry name" value="Phosphoglycerate mutase-like"/>
    <property type="match status" value="1"/>
</dbReference>
<dbReference type="Gene3D" id="3.40.50.300">
    <property type="entry name" value="P-loop containing nucleotide triphosphate hydrolases"/>
    <property type="match status" value="1"/>
</dbReference>
<dbReference type="Proteomes" id="UP000019335">
    <property type="component" value="Chromosome 6"/>
</dbReference>
<sequence>MRRTPRTHPPNTLVELSSFSFNFHTAEDLQKLSKQNDARVSFYALGLKGQRDNFFCFIMSTVTAPVSSGPAYPSHLPSSTTCFSDSSSSTDKHSHEDSLDSKRFQSHVLFRWIKPGQDVRVVGSWNGWGKPLDLERTADAFNRGHLFSRMVALPVGWHHYKFIVDGAWQYDPLCAFEADEFGNINNVVEVRGAEAQELEVRGKMEGEEEEEGVTTPEEEEEDRLLDDKHHHHQQVLRRPRVVDPRHASEPTVPWTTMSGDQARRKWLHASRAMERQRLQRSDSIDVVIDALSSHERQQIKQGLQEYGLKTSGTESTPALWKSASLTTFASAEARAGTESLAEVACDDPLSPTQGDSCQAAAGSLNQKPFQCRANAPVENALIRAEERELQIQHDLSSAPACPLGTDFPSCAHPPSNFAHESHQSSLEAGDDSLAPLPVQRNLSRRGSYLAASFLGNGGAGLRLTRSRSLSDLDLMGGEYRCGTSSFLGQAGPPQGGGLPRPGRHRDLQATTLRALQKRQAACCAAVGSCQVKSSVRREGKMILATVGLPGRGKTHMARAIRRHLEWMGMRVGYFNSGEYRRKSVGTRKISSDFFDPTDAEAWQCRKDIATVVLRDVLSALKSDVDIAVLDAANCTQARRRWIQEKVRESGLYATVIFIESICTIPEIIASNVHQTILRSPEYRDLSDAEAMADFERKNQHYLSIYETLEEEEDVPFLKQVDAGQKIVSYRINGYIPGRLLLLLANIHTKPRPIWFSRHGESVFNSQGRIGGDSPLSARGILYAQKLEEFVHSVYRPDDPADRANPNLTVWTSTMLRTGMTVAGLNQSWEVIKWRCLDEIDAGMCDGLTYNEVAAQFPEEYRKRKEDKYNYRYPRGESYQDLFLRLEPLLFEMLRHTGPLLVVGHQAILRILYGYLTGKQPEECPDLPIPLHTVIQLTPQAYGCEEVWHTPMPGGEDLVGSANGHN</sequence>
<keyword evidence="6" id="KW-0418">Kinase</keyword>
<dbReference type="GO" id="GO:0003873">
    <property type="term" value="F:6-phosphofructo-2-kinase activity"/>
    <property type="evidence" value="ECO:0007669"/>
    <property type="project" value="InterPro"/>
</dbReference>
<feature type="domain" description="AMP-activated protein kinase glycogen-binding" evidence="5">
    <location>
        <begin position="108"/>
        <end position="192"/>
    </location>
</feature>
<dbReference type="InterPro" id="IPR032640">
    <property type="entry name" value="AMPK1_CBM"/>
</dbReference>
<keyword evidence="6" id="KW-0808">Transferase</keyword>
<evidence type="ECO:0000259" key="4">
    <source>
        <dbReference type="Pfam" id="PF01591"/>
    </source>
</evidence>